<sequence>MLQSIAERLSFLKIGKKERATLSHMRTEMTGILEASLNDFYAQVKKTPQVAHFFKDTAHMREAQSRQAVHWNMIFSGKFDTNYVEAVRRIGGMHAKIGLEPRWYLAGYGLLLDGMIRRLVERELAAHTGPRRSLFSRGNAETAGNAEMAQQLGEKIGTLIKAALLDMDLAIATYLDKLEEASRKAEREQAALEEIARALEKVASGDLATSLDKSVAEKSPMLANVFAKLKSGLGGIVSEIRRASGLVKDSAASISKSNSRILGQNEAQTGSIRRITDATASLEASISDVAGQTTAVESAVKKCVAAASRGDKNIISVRETMSDIRMAGETISELVGTIQGIAIQTNLLALNANVEASRAGSAGRGFSVVATAIRELSSKTTEAAKQIAASAQRSESIIKNGDTAVKQMAAALSEISGSLGVVSNAVSRINKEMGSQEESVRSTHSEAAGLSDLSEKTSSMTKHASTDCEALNQRSDTMVKLVSNFRLSEHSLTVS</sequence>
<evidence type="ECO:0000256" key="2">
    <source>
        <dbReference type="ARBA" id="ARBA00029447"/>
    </source>
</evidence>
<dbReference type="PROSITE" id="PS50111">
    <property type="entry name" value="CHEMOTAXIS_TRANSDUC_2"/>
    <property type="match status" value="1"/>
</dbReference>
<dbReference type="EMBL" id="JAFVMH010000002">
    <property type="protein sequence ID" value="MBO1324780.1"/>
    <property type="molecule type" value="Genomic_DNA"/>
</dbReference>
<accession>A0A939HL67</accession>
<dbReference type="Proteomes" id="UP000664073">
    <property type="component" value="Unassembled WGS sequence"/>
</dbReference>
<dbReference type="CDD" id="cd01068">
    <property type="entry name" value="globin_sensor"/>
    <property type="match status" value="1"/>
</dbReference>
<dbReference type="Pfam" id="PF11563">
    <property type="entry name" value="Protoglobin"/>
    <property type="match status" value="1"/>
</dbReference>
<evidence type="ECO:0000256" key="3">
    <source>
        <dbReference type="PROSITE-ProRule" id="PRU00284"/>
    </source>
</evidence>
<evidence type="ECO:0000256" key="4">
    <source>
        <dbReference type="SAM" id="Coils"/>
    </source>
</evidence>
<keyword evidence="3" id="KW-0807">Transducer</keyword>
<evidence type="ECO:0000313" key="7">
    <source>
        <dbReference type="EMBL" id="MBO1324780.1"/>
    </source>
</evidence>
<evidence type="ECO:0000259" key="6">
    <source>
        <dbReference type="PROSITE" id="PS50111"/>
    </source>
</evidence>
<dbReference type="InterPro" id="IPR044398">
    <property type="entry name" value="Globin-sensor_dom"/>
</dbReference>
<dbReference type="AlphaFoldDB" id="A0A939HL67"/>
<feature type="coiled-coil region" evidence="4">
    <location>
        <begin position="171"/>
        <end position="202"/>
    </location>
</feature>
<dbReference type="PANTHER" id="PTHR43531">
    <property type="entry name" value="PROTEIN ICFG"/>
    <property type="match status" value="1"/>
</dbReference>
<dbReference type="RefSeq" id="WP_207845429.1">
    <property type="nucleotide sequence ID" value="NZ_JAFVMH010000002.1"/>
</dbReference>
<evidence type="ECO:0000313" key="8">
    <source>
        <dbReference type="Proteomes" id="UP000664073"/>
    </source>
</evidence>
<proteinExistence type="inferred from homology"/>
<dbReference type="SUPFAM" id="SSF46458">
    <property type="entry name" value="Globin-like"/>
    <property type="match status" value="1"/>
</dbReference>
<dbReference type="InterPro" id="IPR004089">
    <property type="entry name" value="MCPsignal_dom"/>
</dbReference>
<dbReference type="GO" id="GO:0019825">
    <property type="term" value="F:oxygen binding"/>
    <property type="evidence" value="ECO:0007669"/>
    <property type="project" value="InterPro"/>
</dbReference>
<dbReference type="GO" id="GO:0020037">
    <property type="term" value="F:heme binding"/>
    <property type="evidence" value="ECO:0007669"/>
    <property type="project" value="InterPro"/>
</dbReference>
<dbReference type="Gene3D" id="1.10.490.10">
    <property type="entry name" value="Globins"/>
    <property type="match status" value="1"/>
</dbReference>
<evidence type="ECO:0000256" key="1">
    <source>
        <dbReference type="ARBA" id="ARBA00022500"/>
    </source>
</evidence>
<dbReference type="Gene3D" id="1.10.287.950">
    <property type="entry name" value="Methyl-accepting chemotaxis protein"/>
    <property type="match status" value="1"/>
</dbReference>
<comment type="caution">
    <text evidence="7">The sequence shown here is derived from an EMBL/GenBank/DDBJ whole genome shotgun (WGS) entry which is preliminary data.</text>
</comment>
<organism evidence="7 8">
    <name type="scientific">Acetobacter garciniae</name>
    <dbReference type="NCBI Taxonomy" id="2817435"/>
    <lineage>
        <taxon>Bacteria</taxon>
        <taxon>Pseudomonadati</taxon>
        <taxon>Pseudomonadota</taxon>
        <taxon>Alphaproteobacteria</taxon>
        <taxon>Acetobacterales</taxon>
        <taxon>Acetobacteraceae</taxon>
        <taxon>Acetobacter</taxon>
    </lineage>
</organism>
<keyword evidence="4" id="KW-0175">Coiled coil</keyword>
<dbReference type="InterPro" id="IPR039379">
    <property type="entry name" value="Protoglobin_sensor_dom"/>
</dbReference>
<dbReference type="SMART" id="SM00283">
    <property type="entry name" value="MA"/>
    <property type="match status" value="1"/>
</dbReference>
<dbReference type="GO" id="GO:0007165">
    <property type="term" value="P:signal transduction"/>
    <property type="evidence" value="ECO:0007669"/>
    <property type="project" value="UniProtKB-KW"/>
</dbReference>
<gene>
    <name evidence="7" type="ORF">J2D77_06395</name>
</gene>
<comment type="similarity">
    <text evidence="2">Belongs to the methyl-accepting chemotaxis (MCP) protein family.</text>
</comment>
<keyword evidence="1" id="KW-0145">Chemotaxis</keyword>
<dbReference type="SUPFAM" id="SSF58104">
    <property type="entry name" value="Methyl-accepting chemotaxis protein (MCP) signaling domain"/>
    <property type="match status" value="1"/>
</dbReference>
<dbReference type="InterPro" id="IPR012292">
    <property type="entry name" value="Globin/Proto"/>
</dbReference>
<keyword evidence="8" id="KW-1185">Reference proteome</keyword>
<evidence type="ECO:0000256" key="5">
    <source>
        <dbReference type="SAM" id="MobiDB-lite"/>
    </source>
</evidence>
<dbReference type="PANTHER" id="PTHR43531:SF11">
    <property type="entry name" value="METHYL-ACCEPTING CHEMOTAXIS PROTEIN 3"/>
    <property type="match status" value="1"/>
</dbReference>
<feature type="domain" description="Methyl-accepting transducer" evidence="6">
    <location>
        <begin position="243"/>
        <end position="472"/>
    </location>
</feature>
<dbReference type="GO" id="GO:0006935">
    <property type="term" value="P:chemotaxis"/>
    <property type="evidence" value="ECO:0007669"/>
    <property type="project" value="UniProtKB-KW"/>
</dbReference>
<dbReference type="InterPro" id="IPR051310">
    <property type="entry name" value="MCP_chemotaxis"/>
</dbReference>
<feature type="region of interest" description="Disordered" evidence="5">
    <location>
        <begin position="432"/>
        <end position="469"/>
    </location>
</feature>
<name>A0A939HL67_9PROT</name>
<dbReference type="Pfam" id="PF00015">
    <property type="entry name" value="MCPsignal"/>
    <property type="match status" value="1"/>
</dbReference>
<reference evidence="7" key="1">
    <citation type="submission" date="2021-03" db="EMBL/GenBank/DDBJ databases">
        <title>The complete genome sequence of Acetobacter sp. TBRC 12339.</title>
        <authorList>
            <person name="Charoenyingcharoen P."/>
            <person name="Yukphan P."/>
        </authorList>
    </citation>
    <scope>NUCLEOTIDE SEQUENCE</scope>
    <source>
        <strain evidence="7">TBRC 12339</strain>
    </source>
</reference>
<dbReference type="GO" id="GO:0016020">
    <property type="term" value="C:membrane"/>
    <property type="evidence" value="ECO:0007669"/>
    <property type="project" value="InterPro"/>
</dbReference>
<dbReference type="InterPro" id="IPR009050">
    <property type="entry name" value="Globin-like_sf"/>
</dbReference>
<protein>
    <recommendedName>
        <fullName evidence="6">Methyl-accepting transducer domain-containing protein</fullName>
    </recommendedName>
</protein>